<organism evidence="2 3">
    <name type="scientific">Ceutorhynchus assimilis</name>
    <name type="common">cabbage seed weevil</name>
    <dbReference type="NCBI Taxonomy" id="467358"/>
    <lineage>
        <taxon>Eukaryota</taxon>
        <taxon>Metazoa</taxon>
        <taxon>Ecdysozoa</taxon>
        <taxon>Arthropoda</taxon>
        <taxon>Hexapoda</taxon>
        <taxon>Insecta</taxon>
        <taxon>Pterygota</taxon>
        <taxon>Neoptera</taxon>
        <taxon>Endopterygota</taxon>
        <taxon>Coleoptera</taxon>
        <taxon>Polyphaga</taxon>
        <taxon>Cucujiformia</taxon>
        <taxon>Curculionidae</taxon>
        <taxon>Ceutorhynchinae</taxon>
        <taxon>Ceutorhynchus</taxon>
    </lineage>
</organism>
<evidence type="ECO:0000256" key="1">
    <source>
        <dbReference type="SAM" id="MobiDB-lite"/>
    </source>
</evidence>
<feature type="region of interest" description="Disordered" evidence="1">
    <location>
        <begin position="81"/>
        <end position="111"/>
    </location>
</feature>
<dbReference type="AlphaFoldDB" id="A0A9N9MSL7"/>
<dbReference type="Proteomes" id="UP001152799">
    <property type="component" value="Chromosome 5"/>
</dbReference>
<sequence length="196" mass="22275">MPGILAQNTLEEIKSDNTKSYIDNEENIIVIYEDYGNTSNETHKDNFSSSKGILLDRHNVVNLNIDDTNLHNGGKISESNTDDIWPLMSTPKSDLIPRNEDKERRGQKRKVQFSKHEINNTGKVSVGGLINNKKIQLIDKKISVLDIMKKVEEENLKGEILDNEIKAIIKEKELIELKAKKNSNTYPNIIAPPRLL</sequence>
<feature type="compositionally biased region" description="Basic and acidic residues" evidence="1">
    <location>
        <begin position="95"/>
        <end position="104"/>
    </location>
</feature>
<name>A0A9N9MSL7_9CUCU</name>
<keyword evidence="3" id="KW-1185">Reference proteome</keyword>
<accession>A0A9N9MSL7</accession>
<dbReference type="EMBL" id="OU892281">
    <property type="protein sequence ID" value="CAG9769476.1"/>
    <property type="molecule type" value="Genomic_DNA"/>
</dbReference>
<reference evidence="2" key="1">
    <citation type="submission" date="2022-01" db="EMBL/GenBank/DDBJ databases">
        <authorList>
            <person name="King R."/>
        </authorList>
    </citation>
    <scope>NUCLEOTIDE SEQUENCE</scope>
</reference>
<proteinExistence type="predicted"/>
<evidence type="ECO:0000313" key="3">
    <source>
        <dbReference type="Proteomes" id="UP001152799"/>
    </source>
</evidence>
<gene>
    <name evidence="2" type="ORF">CEUTPL_LOCUS9985</name>
</gene>
<protein>
    <submittedName>
        <fullName evidence="2">Uncharacterized protein</fullName>
    </submittedName>
</protein>
<evidence type="ECO:0000313" key="2">
    <source>
        <dbReference type="EMBL" id="CAG9769476.1"/>
    </source>
</evidence>